<keyword evidence="1" id="KW-1133">Transmembrane helix</keyword>
<keyword evidence="1" id="KW-0812">Transmembrane</keyword>
<sequence>METFLPNTTSGALIIGIILSLVYSLYLKKTESKGWGFTLVTFLVGVISCGIGVMILQAIGTIG</sequence>
<keyword evidence="1" id="KW-0472">Membrane</keyword>
<comment type="caution">
    <text evidence="2">The sequence shown here is derived from an EMBL/GenBank/DDBJ whole genome shotgun (WGS) entry which is preliminary data.</text>
</comment>
<gene>
    <name evidence="2" type="ORF">N780_08375</name>
</gene>
<accession>A0A0A2UXT3</accession>
<evidence type="ECO:0000313" key="2">
    <source>
        <dbReference type="EMBL" id="KGP91311.1"/>
    </source>
</evidence>
<reference evidence="2 3" key="1">
    <citation type="submission" date="2013-08" db="EMBL/GenBank/DDBJ databases">
        <title>Genome of Pontibacillus chungwhensis.</title>
        <authorList>
            <person name="Wang Q."/>
            <person name="Wang G."/>
        </authorList>
    </citation>
    <scope>NUCLEOTIDE SEQUENCE [LARGE SCALE GENOMIC DNA]</scope>
    <source>
        <strain evidence="2 3">BH030062</strain>
    </source>
</reference>
<feature type="transmembrane region" description="Helical" evidence="1">
    <location>
        <begin position="39"/>
        <end position="60"/>
    </location>
</feature>
<dbReference type="EMBL" id="AVBG01000007">
    <property type="protein sequence ID" value="KGP91311.1"/>
    <property type="molecule type" value="Genomic_DNA"/>
</dbReference>
<dbReference type="AlphaFoldDB" id="A0A0A2UXT3"/>
<dbReference type="eggNOG" id="ENOG5031P1R">
    <property type="taxonomic scope" value="Bacteria"/>
</dbReference>
<dbReference type="Proteomes" id="UP000030153">
    <property type="component" value="Unassembled WGS sequence"/>
</dbReference>
<proteinExistence type="predicted"/>
<evidence type="ECO:0000313" key="3">
    <source>
        <dbReference type="Proteomes" id="UP000030153"/>
    </source>
</evidence>
<keyword evidence="3" id="KW-1185">Reference proteome</keyword>
<evidence type="ECO:0000256" key="1">
    <source>
        <dbReference type="SAM" id="Phobius"/>
    </source>
</evidence>
<feature type="transmembrane region" description="Helical" evidence="1">
    <location>
        <begin position="6"/>
        <end position="27"/>
    </location>
</feature>
<dbReference type="STRING" id="1385513.N780_08375"/>
<name>A0A0A2UXT3_9BACI</name>
<protein>
    <submittedName>
        <fullName evidence="2">Uncharacterized protein</fullName>
    </submittedName>
</protein>
<organism evidence="2 3">
    <name type="scientific">Pontibacillus chungwhensis BH030062</name>
    <dbReference type="NCBI Taxonomy" id="1385513"/>
    <lineage>
        <taxon>Bacteria</taxon>
        <taxon>Bacillati</taxon>
        <taxon>Bacillota</taxon>
        <taxon>Bacilli</taxon>
        <taxon>Bacillales</taxon>
        <taxon>Bacillaceae</taxon>
        <taxon>Pontibacillus</taxon>
    </lineage>
</organism>